<dbReference type="NCBIfam" id="TIGR02532">
    <property type="entry name" value="IV_pilin_GFxxxE"/>
    <property type="match status" value="1"/>
</dbReference>
<dbReference type="PANTHER" id="PTHR30093">
    <property type="entry name" value="GENERAL SECRETION PATHWAY PROTEIN G"/>
    <property type="match status" value="1"/>
</dbReference>
<evidence type="ECO:0000313" key="7">
    <source>
        <dbReference type="Proteomes" id="UP000189339"/>
    </source>
</evidence>
<dbReference type="InterPro" id="IPR001082">
    <property type="entry name" value="Pilin"/>
</dbReference>
<keyword evidence="4" id="KW-0281">Fimbrium</keyword>
<dbReference type="GO" id="GO:0009289">
    <property type="term" value="C:pilus"/>
    <property type="evidence" value="ECO:0007669"/>
    <property type="project" value="InterPro"/>
</dbReference>
<keyword evidence="2" id="KW-0488">Methylation</keyword>
<dbReference type="Pfam" id="PF07963">
    <property type="entry name" value="N_methyl"/>
    <property type="match status" value="1"/>
</dbReference>
<evidence type="ECO:0000256" key="2">
    <source>
        <dbReference type="ARBA" id="ARBA00022481"/>
    </source>
</evidence>
<dbReference type="InterPro" id="IPR012902">
    <property type="entry name" value="N_methyl_site"/>
</dbReference>
<protein>
    <recommendedName>
        <fullName evidence="3">Pilin</fullName>
    </recommendedName>
</protein>
<dbReference type="InterPro" id="IPR045584">
    <property type="entry name" value="Pilin-like"/>
</dbReference>
<evidence type="ECO:0000256" key="1">
    <source>
        <dbReference type="ARBA" id="ARBA00005233"/>
    </source>
</evidence>
<dbReference type="SUPFAM" id="SSF54523">
    <property type="entry name" value="Pili subunits"/>
    <property type="match status" value="1"/>
</dbReference>
<dbReference type="AlphaFoldDB" id="A0A1V2DW77"/>
<feature type="transmembrane region" description="Helical" evidence="5">
    <location>
        <begin position="7"/>
        <end position="31"/>
    </location>
</feature>
<keyword evidence="5" id="KW-1133">Transmembrane helix</keyword>
<comment type="caution">
    <text evidence="6">The sequence shown here is derived from an EMBL/GenBank/DDBJ whole genome shotgun (WGS) entry which is preliminary data.</text>
</comment>
<keyword evidence="5" id="KW-0472">Membrane</keyword>
<comment type="similarity">
    <text evidence="1 4">Belongs to the N-Me-Phe pilin family.</text>
</comment>
<name>A0A1V2DW77_9GAMM</name>
<reference evidence="6 7" key="1">
    <citation type="submission" date="2016-12" db="EMBL/GenBank/DDBJ databases">
        <title>Marinobacter lutaoensis whole genome sequencing.</title>
        <authorList>
            <person name="Verma A."/>
            <person name="Krishnamurthi S."/>
        </authorList>
    </citation>
    <scope>NUCLEOTIDE SEQUENCE [LARGE SCALE GENOMIC DNA]</scope>
    <source>
        <strain evidence="6 7">T5054</strain>
    </source>
</reference>
<accession>A0A1V2DW77</accession>
<dbReference type="RefSeq" id="WP_076722519.1">
    <property type="nucleotide sequence ID" value="NZ_MSCW01000001.1"/>
</dbReference>
<dbReference type="Pfam" id="PF00114">
    <property type="entry name" value="Pilin"/>
    <property type="match status" value="1"/>
</dbReference>
<sequence length="147" mass="15421">MYSSSKGFTLIELMIVVAIIGILAVVAIPLYQGYVAKSQVNRAVGELGAYRSAFEAGLAHSKPISNETLGYTPSTLTTGNLATEIATVNADGSGHLEVTLGGKVHPDLAGVVIRFERSTVGEWRCEIDPSSAPGWHASYAPGNCTVL</sequence>
<proteinExistence type="inferred from homology"/>
<dbReference type="Proteomes" id="UP000189339">
    <property type="component" value="Unassembled WGS sequence"/>
</dbReference>
<dbReference type="PANTHER" id="PTHR30093:SF34">
    <property type="entry name" value="PREPILIN PEPTIDASE-DEPENDENT PROTEIN D"/>
    <property type="match status" value="1"/>
</dbReference>
<organism evidence="6 7">
    <name type="scientific">Marinobacter lutaoensis</name>
    <dbReference type="NCBI Taxonomy" id="135739"/>
    <lineage>
        <taxon>Bacteria</taxon>
        <taxon>Pseudomonadati</taxon>
        <taxon>Pseudomonadota</taxon>
        <taxon>Gammaproteobacteria</taxon>
        <taxon>Pseudomonadales</taxon>
        <taxon>Marinobacteraceae</taxon>
        <taxon>Marinobacter</taxon>
    </lineage>
</organism>
<evidence type="ECO:0000313" key="6">
    <source>
        <dbReference type="EMBL" id="ONF45024.1"/>
    </source>
</evidence>
<dbReference type="EMBL" id="MSCW01000001">
    <property type="protein sequence ID" value="ONF45024.1"/>
    <property type="molecule type" value="Genomic_DNA"/>
</dbReference>
<evidence type="ECO:0000256" key="4">
    <source>
        <dbReference type="RuleBase" id="RU000389"/>
    </source>
</evidence>
<keyword evidence="7" id="KW-1185">Reference proteome</keyword>
<dbReference type="STRING" id="135739.BTO32_00655"/>
<dbReference type="GO" id="GO:0007155">
    <property type="term" value="P:cell adhesion"/>
    <property type="evidence" value="ECO:0007669"/>
    <property type="project" value="InterPro"/>
</dbReference>
<evidence type="ECO:0000256" key="5">
    <source>
        <dbReference type="SAM" id="Phobius"/>
    </source>
</evidence>
<dbReference type="PROSITE" id="PS00409">
    <property type="entry name" value="PROKAR_NTER_METHYL"/>
    <property type="match status" value="1"/>
</dbReference>
<dbReference type="Gene3D" id="3.30.700.10">
    <property type="entry name" value="Glycoprotein, Type 4 Pilin"/>
    <property type="match status" value="1"/>
</dbReference>
<dbReference type="OrthoDB" id="5918848at2"/>
<gene>
    <name evidence="6" type="ORF">BTO32_00655</name>
</gene>
<evidence type="ECO:0000256" key="3">
    <source>
        <dbReference type="ARBA" id="ARBA00029638"/>
    </source>
</evidence>
<keyword evidence="5" id="KW-0812">Transmembrane</keyword>